<dbReference type="InterPro" id="IPR016181">
    <property type="entry name" value="Acyl_CoA_acyltransferase"/>
</dbReference>
<keyword evidence="3" id="KW-1185">Reference proteome</keyword>
<protein>
    <submittedName>
        <fullName evidence="2">GNAT family N-acetyltransferase</fullName>
    </submittedName>
</protein>
<dbReference type="Proteomes" id="UP000669179">
    <property type="component" value="Unassembled WGS sequence"/>
</dbReference>
<reference evidence="2" key="1">
    <citation type="submission" date="2021-03" db="EMBL/GenBank/DDBJ databases">
        <authorList>
            <person name="Kanchanasin P."/>
            <person name="Saeng-In P."/>
            <person name="Phongsopitanun W."/>
            <person name="Yuki M."/>
            <person name="Kudo T."/>
            <person name="Ohkuma M."/>
            <person name="Tanasupawat S."/>
        </authorList>
    </citation>
    <scope>NUCLEOTIDE SEQUENCE</scope>
    <source>
        <strain evidence="2">GKU 128</strain>
    </source>
</reference>
<name>A0A939PL94_9ACTN</name>
<comment type="caution">
    <text evidence="2">The sequence shown here is derived from an EMBL/GenBank/DDBJ whole genome shotgun (WGS) entry which is preliminary data.</text>
</comment>
<sequence length="162" mass="17512">MAFTVRVAEPRDLPLLPAIESSADGLFGPLGIRFPPGPTVIEEVDTGTAEILVLGDPPVGFAAVITQDGHPHLEQIALHASHTGRGLGGPLLKEVVQRADGELTLITYREVPWNGPWYARHGFSEFPQEQWGPDLRARWQAEIDAGLHALGPRVIMHHTAAG</sequence>
<dbReference type="Pfam" id="PF13508">
    <property type="entry name" value="Acetyltransf_7"/>
    <property type="match status" value="1"/>
</dbReference>
<dbReference type="Gene3D" id="3.40.630.30">
    <property type="match status" value="1"/>
</dbReference>
<accession>A0A939PL94</accession>
<feature type="domain" description="N-acetyltransferase" evidence="1">
    <location>
        <begin position="3"/>
        <end position="142"/>
    </location>
</feature>
<dbReference type="CDD" id="cd04301">
    <property type="entry name" value="NAT_SF"/>
    <property type="match status" value="1"/>
</dbReference>
<proteinExistence type="predicted"/>
<dbReference type="RefSeq" id="WP_208262313.1">
    <property type="nucleotide sequence ID" value="NZ_JAGEOJ010000024.1"/>
</dbReference>
<dbReference type="PROSITE" id="PS51186">
    <property type="entry name" value="GNAT"/>
    <property type="match status" value="1"/>
</dbReference>
<dbReference type="EMBL" id="JAGEOJ010000024">
    <property type="protein sequence ID" value="MBO2454153.1"/>
    <property type="molecule type" value="Genomic_DNA"/>
</dbReference>
<evidence type="ECO:0000313" key="3">
    <source>
        <dbReference type="Proteomes" id="UP000669179"/>
    </source>
</evidence>
<dbReference type="SUPFAM" id="SSF55729">
    <property type="entry name" value="Acyl-CoA N-acyltransferases (Nat)"/>
    <property type="match status" value="1"/>
</dbReference>
<organism evidence="2 3">
    <name type="scientific">Actinomadura barringtoniae</name>
    <dbReference type="NCBI Taxonomy" id="1427535"/>
    <lineage>
        <taxon>Bacteria</taxon>
        <taxon>Bacillati</taxon>
        <taxon>Actinomycetota</taxon>
        <taxon>Actinomycetes</taxon>
        <taxon>Streptosporangiales</taxon>
        <taxon>Thermomonosporaceae</taxon>
        <taxon>Actinomadura</taxon>
    </lineage>
</organism>
<dbReference type="GO" id="GO:0016747">
    <property type="term" value="F:acyltransferase activity, transferring groups other than amino-acyl groups"/>
    <property type="evidence" value="ECO:0007669"/>
    <property type="project" value="InterPro"/>
</dbReference>
<gene>
    <name evidence="2" type="ORF">J4573_44195</name>
</gene>
<evidence type="ECO:0000313" key="2">
    <source>
        <dbReference type="EMBL" id="MBO2454153.1"/>
    </source>
</evidence>
<dbReference type="AlphaFoldDB" id="A0A939PL94"/>
<dbReference type="InterPro" id="IPR000182">
    <property type="entry name" value="GNAT_dom"/>
</dbReference>
<evidence type="ECO:0000259" key="1">
    <source>
        <dbReference type="PROSITE" id="PS51186"/>
    </source>
</evidence>